<feature type="domain" description="Mechanosensitive ion channel MscS" evidence="8">
    <location>
        <begin position="258"/>
        <end position="328"/>
    </location>
</feature>
<dbReference type="Gene3D" id="1.10.287.1260">
    <property type="match status" value="1"/>
</dbReference>
<protein>
    <recommendedName>
        <fullName evidence="8">Mechanosensitive ion channel MscS domain-containing protein</fullName>
    </recommendedName>
</protein>
<dbReference type="InterPro" id="IPR011014">
    <property type="entry name" value="MscS_channel_TM-2"/>
</dbReference>
<dbReference type="PANTHER" id="PTHR30221:SF1">
    <property type="entry name" value="SMALL-CONDUCTANCE MECHANOSENSITIVE CHANNEL"/>
    <property type="match status" value="1"/>
</dbReference>
<keyword evidence="4 7" id="KW-1133">Transmembrane helix</keyword>
<dbReference type="InterPro" id="IPR045275">
    <property type="entry name" value="MscS_archaea/bacteria_type"/>
</dbReference>
<proteinExistence type="inferred from homology"/>
<evidence type="ECO:0000256" key="2">
    <source>
        <dbReference type="ARBA" id="ARBA00008017"/>
    </source>
</evidence>
<dbReference type="InParanoid" id="A0A0G4F4Q9"/>
<feature type="region of interest" description="Disordered" evidence="6">
    <location>
        <begin position="450"/>
        <end position="638"/>
    </location>
</feature>
<dbReference type="InterPro" id="IPR006685">
    <property type="entry name" value="MscS_channel_2nd"/>
</dbReference>
<evidence type="ECO:0000259" key="8">
    <source>
        <dbReference type="Pfam" id="PF00924"/>
    </source>
</evidence>
<dbReference type="GO" id="GO:0016020">
    <property type="term" value="C:membrane"/>
    <property type="evidence" value="ECO:0007669"/>
    <property type="project" value="UniProtKB-SubCell"/>
</dbReference>
<dbReference type="GO" id="GO:0008381">
    <property type="term" value="F:mechanosensitive monoatomic ion channel activity"/>
    <property type="evidence" value="ECO:0007669"/>
    <property type="project" value="InterPro"/>
</dbReference>
<keyword evidence="5 7" id="KW-0472">Membrane</keyword>
<feature type="transmembrane region" description="Helical" evidence="7">
    <location>
        <begin position="238"/>
        <end position="256"/>
    </location>
</feature>
<feature type="compositionally biased region" description="Basic and acidic residues" evidence="6">
    <location>
        <begin position="789"/>
        <end position="799"/>
    </location>
</feature>
<dbReference type="PANTHER" id="PTHR30221">
    <property type="entry name" value="SMALL-CONDUCTANCE MECHANOSENSITIVE CHANNEL"/>
    <property type="match status" value="1"/>
</dbReference>
<evidence type="ECO:0000256" key="6">
    <source>
        <dbReference type="SAM" id="MobiDB-lite"/>
    </source>
</evidence>
<evidence type="ECO:0000256" key="5">
    <source>
        <dbReference type="ARBA" id="ARBA00023136"/>
    </source>
</evidence>
<feature type="region of interest" description="Disordered" evidence="6">
    <location>
        <begin position="780"/>
        <end position="806"/>
    </location>
</feature>
<evidence type="ECO:0000256" key="4">
    <source>
        <dbReference type="ARBA" id="ARBA00022989"/>
    </source>
</evidence>
<evidence type="ECO:0000256" key="3">
    <source>
        <dbReference type="ARBA" id="ARBA00022692"/>
    </source>
</evidence>
<sequence>MPLQHLIRGLNSLASHSHIDFIVYVISVFFCVKLWQQCRRLLCVLGQQLGKSQDAAFARVFGVFFPWALLPPSFSSGRRGALSTTMMRRSRAGEALGDVKSVPAREYLQAKWMSGVSRPSTAKRVEKLSVFEYVVCLLLPSLLVVREPQLASQLAAVLSILIGYQLVSPLSRAANEIMEQLQEAGMGRGSGISQGEDNTDSESNRKESPGFQFVGVFLRFFLWLLFGLFALVRLGFNISYLLGGLGLTGLTVGIASQNVIGDIFATLSVVGDRWFAVGDKIAININNESGGGRPQAQCGIVEHIGIRSTRVRLINEGQLLIVPNSEVWRCGIQSFTDCRKRRIQVDLRVALSTPLSQLRRIPTSCRVAVESVQEVAECAGVWLMEIEEYFYRYEVVFYICGHEDLFFRWCLHKVHLALVECLDASDVSFGLNTRTFPVSCVISRQPTNQIEVSAPPTPTAEQQRRASAFPTFRAPSPLAKDHQFENRRASDLMMGYQRRRSSTGSLSEREGDEQEPGGEDVDSMGAAGSARPSAVLSPKSLRPRDAQRQSSCLSCLTPAHFTPRSSMHYSTRSRRSSLASSSRGGPLPSLPPPDADSDAAADDAARSSFSSPPTSPHPQPTPIFGEAEEGEGLAGGSPLVIRATAASPSFSEGRKRLLGEISKMGSVILDNADLSPQLRPVVLRTPHLGPSERARPLVPPLNLPSSSSSIGGGGGRGRPDNVYPPSTTSGHPYPYPHQPFPHPHYVMPPARPPLPPGAVTVGVGYPQQRRRQSIAMHEWHSVAQSRGSRGSEEHSHYDEMMPDPTATQIQLLLGHRHSAQKRRLKRH</sequence>
<evidence type="ECO:0000256" key="7">
    <source>
        <dbReference type="SAM" id="Phobius"/>
    </source>
</evidence>
<dbReference type="Proteomes" id="UP000041254">
    <property type="component" value="Unassembled WGS sequence"/>
</dbReference>
<dbReference type="Pfam" id="PF00924">
    <property type="entry name" value="MS_channel_2nd"/>
    <property type="match status" value="1"/>
</dbReference>
<organism evidence="9 10">
    <name type="scientific">Vitrella brassicaformis (strain CCMP3155)</name>
    <dbReference type="NCBI Taxonomy" id="1169540"/>
    <lineage>
        <taxon>Eukaryota</taxon>
        <taxon>Sar</taxon>
        <taxon>Alveolata</taxon>
        <taxon>Colpodellida</taxon>
        <taxon>Vitrellaceae</taxon>
        <taxon>Vitrella</taxon>
    </lineage>
</organism>
<accession>A0A0G4F4Q9</accession>
<dbReference type="VEuPathDB" id="CryptoDB:Vbra_21186"/>
<feature type="compositionally biased region" description="Basic and acidic residues" evidence="6">
    <location>
        <begin position="479"/>
        <end position="490"/>
    </location>
</feature>
<dbReference type="SUPFAM" id="SSF82861">
    <property type="entry name" value="Mechanosensitive channel protein MscS (YggB), transmembrane region"/>
    <property type="match status" value="1"/>
</dbReference>
<reference evidence="9 10" key="1">
    <citation type="submission" date="2014-11" db="EMBL/GenBank/DDBJ databases">
        <authorList>
            <person name="Zhu J."/>
            <person name="Qi W."/>
            <person name="Song R."/>
        </authorList>
    </citation>
    <scope>NUCLEOTIDE SEQUENCE [LARGE SCALE GENOMIC DNA]</scope>
</reference>
<dbReference type="InterPro" id="IPR010920">
    <property type="entry name" value="LSM_dom_sf"/>
</dbReference>
<dbReference type="Gene3D" id="2.30.30.60">
    <property type="match status" value="1"/>
</dbReference>
<feature type="compositionally biased region" description="Low complexity" evidence="6">
    <location>
        <begin position="576"/>
        <end position="587"/>
    </location>
</feature>
<evidence type="ECO:0000313" key="10">
    <source>
        <dbReference type="Proteomes" id="UP000041254"/>
    </source>
</evidence>
<keyword evidence="10" id="KW-1185">Reference proteome</keyword>
<comment type="subcellular location">
    <subcellularLocation>
        <location evidence="1">Membrane</location>
        <topology evidence="1">Multi-pass membrane protein</topology>
    </subcellularLocation>
</comment>
<evidence type="ECO:0000313" key="9">
    <source>
        <dbReference type="EMBL" id="CEM06706.1"/>
    </source>
</evidence>
<comment type="similarity">
    <text evidence="2">Belongs to the MscS (TC 1.A.23) family.</text>
</comment>
<feature type="compositionally biased region" description="Acidic residues" evidence="6">
    <location>
        <begin position="510"/>
        <end position="522"/>
    </location>
</feature>
<feature type="transmembrane region" description="Helical" evidence="7">
    <location>
        <begin position="210"/>
        <end position="231"/>
    </location>
</feature>
<dbReference type="SUPFAM" id="SSF50182">
    <property type="entry name" value="Sm-like ribonucleoproteins"/>
    <property type="match status" value="1"/>
</dbReference>
<keyword evidence="3 7" id="KW-0812">Transmembrane</keyword>
<feature type="region of interest" description="Disordered" evidence="6">
    <location>
        <begin position="187"/>
        <end position="206"/>
    </location>
</feature>
<evidence type="ECO:0000256" key="1">
    <source>
        <dbReference type="ARBA" id="ARBA00004141"/>
    </source>
</evidence>
<feature type="region of interest" description="Disordered" evidence="6">
    <location>
        <begin position="687"/>
        <end position="737"/>
    </location>
</feature>
<gene>
    <name evidence="9" type="ORF">Vbra_21186</name>
</gene>
<dbReference type="InterPro" id="IPR023408">
    <property type="entry name" value="MscS_beta-dom_sf"/>
</dbReference>
<dbReference type="EMBL" id="CDMY01000369">
    <property type="protein sequence ID" value="CEM06706.1"/>
    <property type="molecule type" value="Genomic_DNA"/>
</dbReference>
<dbReference type="AlphaFoldDB" id="A0A0G4F4Q9"/>
<name>A0A0G4F4Q9_VITBC</name>